<evidence type="ECO:0000313" key="1">
    <source>
        <dbReference type="EMBL" id="GEO97437.1"/>
    </source>
</evidence>
<dbReference type="InterPro" id="IPR025962">
    <property type="entry name" value="SdpI/YhfL"/>
</dbReference>
<dbReference type="AlphaFoldDB" id="A0A512IID5"/>
<dbReference type="STRING" id="388357.GCA_001580365_03796"/>
<dbReference type="RefSeq" id="WP_062737433.1">
    <property type="nucleotide sequence ID" value="NZ_BJZS01000128.1"/>
</dbReference>
<sequence>MTDEIAGLVPLLFALMVLPAMSIPVVRWAAEDALGRNGSAGIRTRHTKVSDEAWAAGHAAALPVVRKMWPVAAIGLPTALVVQVLGGGYTGTAVAAVALICEVVVLLRSAGAANCAARAVTASR</sequence>
<keyword evidence="2" id="KW-1185">Reference proteome</keyword>
<proteinExistence type="predicted"/>
<organism evidence="1 2">
    <name type="scientific">Kocuria turfanensis</name>
    <dbReference type="NCBI Taxonomy" id="388357"/>
    <lineage>
        <taxon>Bacteria</taxon>
        <taxon>Bacillati</taxon>
        <taxon>Actinomycetota</taxon>
        <taxon>Actinomycetes</taxon>
        <taxon>Micrococcales</taxon>
        <taxon>Micrococcaceae</taxon>
        <taxon>Kocuria</taxon>
    </lineage>
</organism>
<name>A0A512IID5_9MICC</name>
<gene>
    <name evidence="1" type="ORF">KTU01_35600</name>
</gene>
<dbReference type="EMBL" id="BJZS01000128">
    <property type="protein sequence ID" value="GEO97437.1"/>
    <property type="molecule type" value="Genomic_DNA"/>
</dbReference>
<comment type="caution">
    <text evidence="1">The sequence shown here is derived from an EMBL/GenBank/DDBJ whole genome shotgun (WGS) entry which is preliminary data.</text>
</comment>
<reference evidence="1 2" key="1">
    <citation type="submission" date="2019-07" db="EMBL/GenBank/DDBJ databases">
        <title>Whole genome shotgun sequence of Kocuria turfanensis NBRC 107627.</title>
        <authorList>
            <person name="Hosoyama A."/>
            <person name="Uohara A."/>
            <person name="Ohji S."/>
            <person name="Ichikawa N."/>
        </authorList>
    </citation>
    <scope>NUCLEOTIDE SEQUENCE [LARGE SCALE GENOMIC DNA]</scope>
    <source>
        <strain evidence="1 2">NBRC 107627</strain>
    </source>
</reference>
<dbReference type="Pfam" id="PF13630">
    <property type="entry name" value="SdpI"/>
    <property type="match status" value="1"/>
</dbReference>
<protein>
    <submittedName>
        <fullName evidence="1">Membrane protein</fullName>
    </submittedName>
</protein>
<evidence type="ECO:0000313" key="2">
    <source>
        <dbReference type="Proteomes" id="UP000321103"/>
    </source>
</evidence>
<dbReference type="Proteomes" id="UP000321103">
    <property type="component" value="Unassembled WGS sequence"/>
</dbReference>
<accession>A0A512IID5</accession>